<dbReference type="EMBL" id="CP001830">
    <property type="protein sequence ID" value="AEH80902.1"/>
    <property type="molecule type" value="Genomic_DNA"/>
</dbReference>
<dbReference type="GO" id="GO:0016301">
    <property type="term" value="F:kinase activity"/>
    <property type="evidence" value="ECO:0007669"/>
    <property type="project" value="UniProtKB-KW"/>
</dbReference>
<dbReference type="InterPro" id="IPR052519">
    <property type="entry name" value="Euk-type_GlcNAc_Kinase"/>
</dbReference>
<protein>
    <submittedName>
        <fullName evidence="2">N-acetylglucosamine kinase</fullName>
    </submittedName>
</protein>
<feature type="domain" description="ATPase BadF/BadG/BcrA/BcrD type" evidence="1">
    <location>
        <begin position="19"/>
        <end position="267"/>
    </location>
</feature>
<evidence type="ECO:0000259" key="1">
    <source>
        <dbReference type="Pfam" id="PF01869"/>
    </source>
</evidence>
<dbReference type="Gene3D" id="3.30.420.40">
    <property type="match status" value="2"/>
</dbReference>
<dbReference type="InterPro" id="IPR043129">
    <property type="entry name" value="ATPase_NBD"/>
</dbReference>
<keyword evidence="2" id="KW-0808">Transferase</keyword>
<dbReference type="Proteomes" id="UP000009045">
    <property type="component" value="Chromosome"/>
</dbReference>
<dbReference type="Pfam" id="PF01869">
    <property type="entry name" value="BcrAD_BadFG"/>
    <property type="match status" value="1"/>
</dbReference>
<dbReference type="PANTHER" id="PTHR43190:SF3">
    <property type="entry name" value="N-ACETYL-D-GLUCOSAMINE KINASE"/>
    <property type="match status" value="1"/>
</dbReference>
<accession>F7X3W5</accession>
<proteinExistence type="predicted"/>
<evidence type="ECO:0000313" key="3">
    <source>
        <dbReference type="Proteomes" id="UP000009045"/>
    </source>
</evidence>
<sequence length="307" mass="31905">MVFFWYLVTTEVPMTFYLIGIDGGGTSCRAAVAALDGRILGRGKAGAANILTDPETALQNITDAARDAFGDAGLDPAGIGASRAIVGVAGHNVGDAVHYVKRRLPFAQADIESDGLIALQGALGDGDGAVAILGTGTIYIARRGDEVSYVGGWGFTIGDHGSGARIGHALLQESLLAYDGIHQGSGVTDAVLAEFNDDPRDIVDFARLAKPGEFGRYAPRVFEFAERGDPVAISLLKAAAATVDEALDVVVSRGSEKLCLLGGLAPLYRRWLADRHQPRFVEARADALTGAVALAAARFGSHSGVSA</sequence>
<gene>
    <name evidence="2" type="ordered locus">SM11_chr3673</name>
</gene>
<evidence type="ECO:0000313" key="2">
    <source>
        <dbReference type="EMBL" id="AEH80902.1"/>
    </source>
</evidence>
<dbReference type="AlphaFoldDB" id="F7X3W5"/>
<keyword evidence="2" id="KW-0418">Kinase</keyword>
<dbReference type="SUPFAM" id="SSF53067">
    <property type="entry name" value="Actin-like ATPase domain"/>
    <property type="match status" value="2"/>
</dbReference>
<dbReference type="CDD" id="cd24082">
    <property type="entry name" value="ASKHA_NBD_GspK-like"/>
    <property type="match status" value="1"/>
</dbReference>
<dbReference type="PANTHER" id="PTHR43190">
    <property type="entry name" value="N-ACETYL-D-GLUCOSAMINE KINASE"/>
    <property type="match status" value="1"/>
</dbReference>
<organism evidence="2 3">
    <name type="scientific">Sinorhizobium meliloti (strain SM11)</name>
    <dbReference type="NCBI Taxonomy" id="707241"/>
    <lineage>
        <taxon>Bacteria</taxon>
        <taxon>Pseudomonadati</taxon>
        <taxon>Pseudomonadota</taxon>
        <taxon>Alphaproteobacteria</taxon>
        <taxon>Hyphomicrobiales</taxon>
        <taxon>Rhizobiaceae</taxon>
        <taxon>Sinorhizobium/Ensifer group</taxon>
        <taxon>Sinorhizobium</taxon>
    </lineage>
</organism>
<dbReference type="InterPro" id="IPR002731">
    <property type="entry name" value="ATPase_BadF"/>
</dbReference>
<dbReference type="KEGG" id="smx:SM11_chr3673"/>
<name>F7X3W5_SINMM</name>
<dbReference type="PATRIC" id="fig|707241.3.peg.3834"/>
<dbReference type="HOGENOM" id="CLU_016274_2_0_5"/>
<reference evidence="2 3" key="1">
    <citation type="journal article" date="2011" name="J. Biotechnol.">
        <title>The complete genome sequence of the dominant Sinorhizobium meliloti field isolate SM11 extends the S. meliloti pan-genome.</title>
        <authorList>
            <person name="Schneiker-Bekel S."/>
            <person name="Wibberg D."/>
            <person name="Bekel T."/>
            <person name="Blom J."/>
            <person name="Linke B."/>
            <person name="Neuweger H."/>
            <person name="Stiens M."/>
            <person name="Vorholter F.J."/>
            <person name="Weidner S."/>
            <person name="Goesmann A."/>
            <person name="Puhler A."/>
            <person name="Schluter A."/>
        </authorList>
    </citation>
    <scope>NUCLEOTIDE SEQUENCE [LARGE SCALE GENOMIC DNA]</scope>
    <source>
        <strain evidence="2 3">SM11</strain>
    </source>
</reference>